<dbReference type="SUPFAM" id="SSF101960">
    <property type="entry name" value="Stabilizer of iron transporter SufD"/>
    <property type="match status" value="1"/>
</dbReference>
<dbReference type="KEGG" id="tcs:IMZ38_00910"/>
<dbReference type="InterPro" id="IPR000825">
    <property type="entry name" value="SUF_FeS_clus_asmbl_SufBD_core"/>
</dbReference>
<sequence>MSITELLREGFQKHGDSPTVKHYTDWSVFKNVLEKLVNNEVGLDKKLVVETSGNARVEGLGEIRLYELNSALPKYHMILNSEAVLAGFHGGRGFIKVEPAVETGVSVGNLIARIDSPGTLVLKVVNKVSNGLLLLGLNINVADGVEANVVVDLEEASESASSVNFRVETGSGSVGNIVFLVNPGRMMRIEGLFKPGGNSFTLVRLTGVLNENSRIDAVLDGLVDGLNTTLNLYSTLYMSKHSAGSVRGRGTISPKASEARLVYGFESILEEKAVAYMQPFLEVNSNRVLEARHYARNYLVTQDKLFYLATRGLSFEEAKNIVLTGLLTSLMPEELRSYCYGEIKRRMKGFPRARS</sequence>
<dbReference type="GeneID" id="59453934"/>
<evidence type="ECO:0000259" key="1">
    <source>
        <dbReference type="Pfam" id="PF01458"/>
    </source>
</evidence>
<dbReference type="OrthoDB" id="300624at2157"/>
<dbReference type="GO" id="GO:0016226">
    <property type="term" value="P:iron-sulfur cluster assembly"/>
    <property type="evidence" value="ECO:0007669"/>
    <property type="project" value="InterPro"/>
</dbReference>
<dbReference type="EMBL" id="CP063144">
    <property type="protein sequence ID" value="QOR94538.1"/>
    <property type="molecule type" value="Genomic_DNA"/>
</dbReference>
<dbReference type="InterPro" id="IPR037284">
    <property type="entry name" value="SUF_FeS_clus_asmbl_SufBD_sf"/>
</dbReference>
<protein>
    <submittedName>
        <fullName evidence="2">SufD family Fe-S cluster assembly protein</fullName>
    </submittedName>
</protein>
<evidence type="ECO:0000313" key="3">
    <source>
        <dbReference type="Proteomes" id="UP000593766"/>
    </source>
</evidence>
<evidence type="ECO:0000313" key="2">
    <source>
        <dbReference type="EMBL" id="QOR94538.1"/>
    </source>
</evidence>
<dbReference type="AlphaFoldDB" id="A0A7M1UQM0"/>
<proteinExistence type="predicted"/>
<organism evidence="2 3">
    <name type="scientific">Thermosphaera chiliense</name>
    <dbReference type="NCBI Taxonomy" id="3402707"/>
    <lineage>
        <taxon>Archaea</taxon>
        <taxon>Thermoproteota</taxon>
        <taxon>Thermoprotei</taxon>
        <taxon>Desulfurococcales</taxon>
        <taxon>Desulfurococcaceae</taxon>
        <taxon>Thermosphaera</taxon>
    </lineage>
</organism>
<accession>A0A7M1UQM0</accession>
<dbReference type="Proteomes" id="UP000593766">
    <property type="component" value="Chromosome"/>
</dbReference>
<name>A0A7M1UQM0_9CREN</name>
<reference evidence="2 3" key="1">
    <citation type="submission" date="2020-10" db="EMBL/GenBank/DDBJ databases">
        <title>Complete genome sequence of Thermosphaera aggregans strain 3507.</title>
        <authorList>
            <person name="Zayulina K.S."/>
            <person name="Elcheninov A.G."/>
            <person name="Toshchakov S.V."/>
            <person name="Kublanov I.V."/>
            <person name="Kochetkova T.V."/>
        </authorList>
    </citation>
    <scope>NUCLEOTIDE SEQUENCE [LARGE SCALE GENOMIC DNA]</scope>
    <source>
        <strain evidence="2 3">3507</strain>
    </source>
</reference>
<keyword evidence="3" id="KW-1185">Reference proteome</keyword>
<dbReference type="RefSeq" id="WP_193436335.1">
    <property type="nucleotide sequence ID" value="NZ_CP063144.1"/>
</dbReference>
<feature type="domain" description="SUF system FeS cluster assembly SufBD core" evidence="1">
    <location>
        <begin position="136"/>
        <end position="325"/>
    </location>
</feature>
<dbReference type="Pfam" id="PF01458">
    <property type="entry name" value="SUFBD_core"/>
    <property type="match status" value="1"/>
</dbReference>
<gene>
    <name evidence="2" type="ORF">IMZ38_00910</name>
</gene>